<keyword evidence="6" id="KW-0274">FAD</keyword>
<keyword evidence="4" id="KW-0285">Flavoprotein</keyword>
<dbReference type="PANTHER" id="PTHR43706">
    <property type="entry name" value="NADH DEHYDROGENASE"/>
    <property type="match status" value="1"/>
</dbReference>
<evidence type="ECO:0000256" key="2">
    <source>
        <dbReference type="ARBA" id="ARBA00004637"/>
    </source>
</evidence>
<evidence type="ECO:0000256" key="9">
    <source>
        <dbReference type="ARBA" id="ARBA00023128"/>
    </source>
</evidence>
<gene>
    <name evidence="13" type="ORF">Scaly_0424500</name>
</gene>
<dbReference type="InterPro" id="IPR036188">
    <property type="entry name" value="FAD/NAD-bd_sf"/>
</dbReference>
<evidence type="ECO:0000256" key="8">
    <source>
        <dbReference type="ARBA" id="ARBA00023027"/>
    </source>
</evidence>
<dbReference type="InterPro" id="IPR045024">
    <property type="entry name" value="NDH-2"/>
</dbReference>
<dbReference type="AlphaFoldDB" id="A0AAW2SE03"/>
<dbReference type="GO" id="GO:0003954">
    <property type="term" value="F:NADH dehydrogenase activity"/>
    <property type="evidence" value="ECO:0007669"/>
    <property type="project" value="InterPro"/>
</dbReference>
<comment type="similarity">
    <text evidence="3">Belongs to the NADH dehydrogenase family.</text>
</comment>
<accession>A0AAW2SE03</accession>
<evidence type="ECO:0000256" key="5">
    <source>
        <dbReference type="ARBA" id="ARBA00022792"/>
    </source>
</evidence>
<keyword evidence="7" id="KW-0560">Oxidoreductase</keyword>
<dbReference type="GO" id="GO:0005777">
    <property type="term" value="C:peroxisome"/>
    <property type="evidence" value="ECO:0007669"/>
    <property type="project" value="UniProtKB-SubCell"/>
</dbReference>
<dbReference type="GO" id="GO:0005743">
    <property type="term" value="C:mitochondrial inner membrane"/>
    <property type="evidence" value="ECO:0007669"/>
    <property type="project" value="UniProtKB-SubCell"/>
</dbReference>
<reference evidence="13" key="1">
    <citation type="submission" date="2020-06" db="EMBL/GenBank/DDBJ databases">
        <authorList>
            <person name="Li T."/>
            <person name="Hu X."/>
            <person name="Zhang T."/>
            <person name="Song X."/>
            <person name="Zhang H."/>
            <person name="Dai N."/>
            <person name="Sheng W."/>
            <person name="Hou X."/>
            <person name="Wei L."/>
        </authorList>
    </citation>
    <scope>NUCLEOTIDE SEQUENCE</scope>
    <source>
        <strain evidence="13">KEN8</strain>
        <tissue evidence="13">Leaf</tissue>
    </source>
</reference>
<comment type="caution">
    <text evidence="13">The sequence shown here is derived from an EMBL/GenBank/DDBJ whole genome shotgun (WGS) entry which is preliminary data.</text>
</comment>
<evidence type="ECO:0000256" key="7">
    <source>
        <dbReference type="ARBA" id="ARBA00023002"/>
    </source>
</evidence>
<dbReference type="InterPro" id="IPR023753">
    <property type="entry name" value="FAD/NAD-binding_dom"/>
</dbReference>
<evidence type="ECO:0000256" key="11">
    <source>
        <dbReference type="ARBA" id="ARBA00049010"/>
    </source>
</evidence>
<evidence type="ECO:0000256" key="6">
    <source>
        <dbReference type="ARBA" id="ARBA00022827"/>
    </source>
</evidence>
<reference evidence="13" key="2">
    <citation type="journal article" date="2024" name="Plant">
        <title>Genomic evolution and insights into agronomic trait innovations of Sesamum species.</title>
        <authorList>
            <person name="Miao H."/>
            <person name="Wang L."/>
            <person name="Qu L."/>
            <person name="Liu H."/>
            <person name="Sun Y."/>
            <person name="Le M."/>
            <person name="Wang Q."/>
            <person name="Wei S."/>
            <person name="Zheng Y."/>
            <person name="Lin W."/>
            <person name="Duan Y."/>
            <person name="Cao H."/>
            <person name="Xiong S."/>
            <person name="Wang X."/>
            <person name="Wei L."/>
            <person name="Li C."/>
            <person name="Ma Q."/>
            <person name="Ju M."/>
            <person name="Zhao R."/>
            <person name="Li G."/>
            <person name="Mu C."/>
            <person name="Tian Q."/>
            <person name="Mei H."/>
            <person name="Zhang T."/>
            <person name="Gao T."/>
            <person name="Zhang H."/>
        </authorList>
    </citation>
    <scope>NUCLEOTIDE SEQUENCE</scope>
    <source>
        <strain evidence="13">KEN8</strain>
    </source>
</reference>
<sequence length="609" mass="67526">MPWFRNFIQLSATFSKQSPSSSPRRAAAAIFVPRSQSLTQLLRHFSTHPQEKYPGLGPTKGDEKPRVVVLGSGWAGCRLIKDIDTKIYDVVCVSPRNHMVFTPLLASTCVGTLEFRSVAEPIGRIQPAISREPGSYFFLANCTGLTSRITRQKIEVGLIFPVPVAKLAARDTSVLVMTDHREGMNTFRNCIWILKLEHGLIQSLIKVQLSSAIACIHCQTVTEGVETLDPWNFKVAYDKLVIASGAQASTFGIKGANEHATFLREVHHAQEIRRKLLLNLMLSDVPGIADEEKRRLLHCVVVGGGPTGVEFSGELSDFIQKDVHQRYAHVKDYIHVTLVEANEILSSFDDRLRKYAVKQLTKHRNCIKYAAIEKEIIFVFDLITVKTLCLCSSSGLACPLYFLRWYGFGCPSAFVNSLEIPKAPGGRIGIDEWQRVPSVQDVFAIGDCSGFLESTGRPVLPALAQVAERQGKYIAKLLNHLGKAGGGRADAAKELDFGSPFVYRHLGSMATIGRYKALVDLRQSKEGKGLSLAGFTSWFIWRSAYLTRVKVKHYGPEWDVTITVFLYHVVVLFSSTSDQESEKTGSCNTQQQSASYSVIKKQCVGYTSA</sequence>
<dbReference type="EMBL" id="JACGWM010000002">
    <property type="protein sequence ID" value="KAL0390674.1"/>
    <property type="molecule type" value="Genomic_DNA"/>
</dbReference>
<keyword evidence="8" id="KW-0520">NAD</keyword>
<feature type="domain" description="FAD/NAD(P)-binding" evidence="12">
    <location>
        <begin position="66"/>
        <end position="471"/>
    </location>
</feature>
<evidence type="ECO:0000259" key="12">
    <source>
        <dbReference type="Pfam" id="PF07992"/>
    </source>
</evidence>
<evidence type="ECO:0000313" key="13">
    <source>
        <dbReference type="EMBL" id="KAL0390674.1"/>
    </source>
</evidence>
<comment type="catalytic activity">
    <reaction evidence="11">
        <text>a ubiquinone + NADH + H(+) = a ubiquinol + NAD(+)</text>
        <dbReference type="Rhea" id="RHEA:23152"/>
        <dbReference type="Rhea" id="RHEA-COMP:9565"/>
        <dbReference type="Rhea" id="RHEA-COMP:9566"/>
        <dbReference type="ChEBI" id="CHEBI:15378"/>
        <dbReference type="ChEBI" id="CHEBI:16389"/>
        <dbReference type="ChEBI" id="CHEBI:17976"/>
        <dbReference type="ChEBI" id="CHEBI:57540"/>
        <dbReference type="ChEBI" id="CHEBI:57945"/>
    </reaction>
</comment>
<dbReference type="SUPFAM" id="SSF51905">
    <property type="entry name" value="FAD/NAD(P)-binding domain"/>
    <property type="match status" value="2"/>
</dbReference>
<organism evidence="13">
    <name type="scientific">Sesamum calycinum</name>
    <dbReference type="NCBI Taxonomy" id="2727403"/>
    <lineage>
        <taxon>Eukaryota</taxon>
        <taxon>Viridiplantae</taxon>
        <taxon>Streptophyta</taxon>
        <taxon>Embryophyta</taxon>
        <taxon>Tracheophyta</taxon>
        <taxon>Spermatophyta</taxon>
        <taxon>Magnoliopsida</taxon>
        <taxon>eudicotyledons</taxon>
        <taxon>Gunneridae</taxon>
        <taxon>Pentapetalae</taxon>
        <taxon>asterids</taxon>
        <taxon>lamiids</taxon>
        <taxon>Lamiales</taxon>
        <taxon>Pedaliaceae</taxon>
        <taxon>Sesamum</taxon>
    </lineage>
</organism>
<comment type="subcellular location">
    <subcellularLocation>
        <location evidence="2">Mitochondrion inner membrane</location>
        <topology evidence="2">Peripheral membrane protein</topology>
    </subcellularLocation>
    <subcellularLocation>
        <location evidence="1">Peroxisome</location>
    </subcellularLocation>
</comment>
<evidence type="ECO:0000256" key="3">
    <source>
        <dbReference type="ARBA" id="ARBA00005272"/>
    </source>
</evidence>
<evidence type="ECO:0000256" key="1">
    <source>
        <dbReference type="ARBA" id="ARBA00004275"/>
    </source>
</evidence>
<name>A0AAW2SE03_9LAMI</name>
<proteinExistence type="inferred from homology"/>
<dbReference type="Gene3D" id="3.50.50.100">
    <property type="match status" value="2"/>
</dbReference>
<evidence type="ECO:0000256" key="10">
    <source>
        <dbReference type="ARBA" id="ARBA00023140"/>
    </source>
</evidence>
<keyword evidence="5" id="KW-0472">Membrane</keyword>
<keyword evidence="10" id="KW-0576">Peroxisome</keyword>
<keyword evidence="5" id="KW-0999">Mitochondrion inner membrane</keyword>
<evidence type="ECO:0000256" key="4">
    <source>
        <dbReference type="ARBA" id="ARBA00022630"/>
    </source>
</evidence>
<dbReference type="PANTHER" id="PTHR43706:SF13">
    <property type="entry name" value="NADH DEHYDROGENASE-RELATED"/>
    <property type="match status" value="1"/>
</dbReference>
<protein>
    <submittedName>
        <fullName evidence="13">Internal alternative NAD(P)H-ubiquinone oxidoreductase A1, mitochondrial</fullName>
    </submittedName>
</protein>
<keyword evidence="9" id="KW-0496">Mitochondrion</keyword>
<dbReference type="Pfam" id="PF07992">
    <property type="entry name" value="Pyr_redox_2"/>
    <property type="match status" value="1"/>
</dbReference>